<feature type="compositionally biased region" description="Polar residues" evidence="1">
    <location>
        <begin position="53"/>
        <end position="66"/>
    </location>
</feature>
<feature type="region of interest" description="Disordered" evidence="1">
    <location>
        <begin position="45"/>
        <end position="66"/>
    </location>
</feature>
<evidence type="ECO:0000313" key="2">
    <source>
        <dbReference type="EMBL" id="GAB0057118.1"/>
    </source>
</evidence>
<sequence>MKFEILVEGVSDKTTLWDILPAILGPREQPHLWFIRKHQGIGKLPENLVPRQGSRTTPYSVNFPQN</sequence>
<reference evidence="2 3" key="2">
    <citation type="submission" date="2024-09" db="EMBL/GenBank/DDBJ databases">
        <title>Draft genome sequence of Candidatus Magnetaquicoccaceae bacterium FCR-1.</title>
        <authorList>
            <person name="Shimoshige H."/>
            <person name="Shimamura S."/>
            <person name="Taoka A."/>
            <person name="Kobayashi H."/>
            <person name="Maekawa T."/>
        </authorList>
    </citation>
    <scope>NUCLEOTIDE SEQUENCE [LARGE SCALE GENOMIC DNA]</scope>
    <source>
        <strain evidence="2 3">FCR-1</strain>
    </source>
</reference>
<dbReference type="EMBL" id="BAAFGK010000004">
    <property type="protein sequence ID" value="GAB0057118.1"/>
    <property type="molecule type" value="Genomic_DNA"/>
</dbReference>
<reference evidence="2 3" key="1">
    <citation type="submission" date="2024-05" db="EMBL/GenBank/DDBJ databases">
        <authorList>
            <consortium name="Candidatus Magnetaquicoccaceae bacterium FCR-1 genome sequencing consortium"/>
            <person name="Shimoshige H."/>
            <person name="Shimamura S."/>
            <person name="Taoka A."/>
            <person name="Kobayashi H."/>
            <person name="Maekawa T."/>
        </authorList>
    </citation>
    <scope>NUCLEOTIDE SEQUENCE [LARGE SCALE GENOMIC DNA]</scope>
    <source>
        <strain evidence="2 3">FCR-1</strain>
    </source>
</reference>
<protein>
    <submittedName>
        <fullName evidence="2">Uncharacterized protein</fullName>
    </submittedName>
</protein>
<keyword evidence="3" id="KW-1185">Reference proteome</keyword>
<evidence type="ECO:0000256" key="1">
    <source>
        <dbReference type="SAM" id="MobiDB-lite"/>
    </source>
</evidence>
<organism evidence="2 3">
    <name type="scientific">Candidatus Magnetaquiglobus chichijimensis</name>
    <dbReference type="NCBI Taxonomy" id="3141448"/>
    <lineage>
        <taxon>Bacteria</taxon>
        <taxon>Pseudomonadati</taxon>
        <taxon>Pseudomonadota</taxon>
        <taxon>Magnetococcia</taxon>
        <taxon>Magnetococcales</taxon>
        <taxon>Candidatus Magnetaquicoccaceae</taxon>
        <taxon>Candidatus Magnetaquiglobus</taxon>
    </lineage>
</organism>
<dbReference type="RefSeq" id="WP_420904825.1">
    <property type="nucleotide sequence ID" value="NZ_BAAFGK010000004.1"/>
</dbReference>
<name>A0ABQ0C8A5_9PROT</name>
<comment type="caution">
    <text evidence="2">The sequence shown here is derived from an EMBL/GenBank/DDBJ whole genome shotgun (WGS) entry which is preliminary data.</text>
</comment>
<evidence type="ECO:0000313" key="3">
    <source>
        <dbReference type="Proteomes" id="UP001628193"/>
    </source>
</evidence>
<dbReference type="Proteomes" id="UP001628193">
    <property type="component" value="Unassembled WGS sequence"/>
</dbReference>
<proteinExistence type="predicted"/>
<gene>
    <name evidence="2" type="ORF">SIID45300_01439</name>
</gene>
<accession>A0ABQ0C8A5</accession>